<evidence type="ECO:0000313" key="6">
    <source>
        <dbReference type="EMBL" id="QNO46929.1"/>
    </source>
</evidence>
<dbReference type="EMBL" id="MT631235">
    <property type="protein sequence ID" value="QNO46929.1"/>
    <property type="molecule type" value="Genomic_DNA"/>
</dbReference>
<evidence type="ECO:0000256" key="1">
    <source>
        <dbReference type="ARBA" id="ARBA00022691"/>
    </source>
</evidence>
<dbReference type="Gene3D" id="3.20.20.70">
    <property type="entry name" value="Aldolase class I"/>
    <property type="match status" value="1"/>
</dbReference>
<feature type="domain" description="Radical SAM core" evidence="5">
    <location>
        <begin position="1"/>
        <end position="251"/>
    </location>
</feature>
<dbReference type="Pfam" id="PF04055">
    <property type="entry name" value="Radical_SAM"/>
    <property type="match status" value="1"/>
</dbReference>
<dbReference type="InterPro" id="IPR058240">
    <property type="entry name" value="rSAM_sf"/>
</dbReference>
<dbReference type="AlphaFoldDB" id="A0A7G9YFZ5"/>
<evidence type="ECO:0000256" key="2">
    <source>
        <dbReference type="ARBA" id="ARBA00022723"/>
    </source>
</evidence>
<keyword evidence="4" id="KW-0411">Iron-sulfur</keyword>
<reference evidence="6" key="1">
    <citation type="submission" date="2020-06" db="EMBL/GenBank/DDBJ databases">
        <title>Unique genomic features of the anaerobic methanotrophic archaea.</title>
        <authorList>
            <person name="Chadwick G.L."/>
            <person name="Skennerton C.T."/>
            <person name="Laso-Perez R."/>
            <person name="Leu A.O."/>
            <person name="Speth D.R."/>
            <person name="Yu H."/>
            <person name="Morgan-Lang C."/>
            <person name="Hatzenpichler R."/>
            <person name="Goudeau D."/>
            <person name="Malmstrom R."/>
            <person name="Brazelton W.J."/>
            <person name="Woyke T."/>
            <person name="Hallam S.J."/>
            <person name="Tyson G.W."/>
            <person name="Wegener G."/>
            <person name="Boetius A."/>
            <person name="Orphan V."/>
        </authorList>
    </citation>
    <scope>NUCLEOTIDE SEQUENCE</scope>
</reference>
<evidence type="ECO:0000259" key="5">
    <source>
        <dbReference type="PROSITE" id="PS51918"/>
    </source>
</evidence>
<organism evidence="6">
    <name type="scientific">Candidatus Methanogaster sp. ANME-2c ERB4</name>
    <dbReference type="NCBI Taxonomy" id="2759911"/>
    <lineage>
        <taxon>Archaea</taxon>
        <taxon>Methanobacteriati</taxon>
        <taxon>Methanobacteriota</taxon>
        <taxon>Stenosarchaea group</taxon>
        <taxon>Methanomicrobia</taxon>
        <taxon>Methanosarcinales</taxon>
        <taxon>ANME-2 cluster</taxon>
        <taxon>Candidatus Methanogasteraceae</taxon>
        <taxon>Candidatus Methanogaster</taxon>
    </lineage>
</organism>
<keyword evidence="3" id="KW-0408">Iron</keyword>
<dbReference type="PROSITE" id="PS51918">
    <property type="entry name" value="RADICAL_SAM"/>
    <property type="match status" value="1"/>
</dbReference>
<proteinExistence type="predicted"/>
<gene>
    <name evidence="6" type="ORF">GBMLOPDG_00025</name>
</gene>
<dbReference type="GO" id="GO:0051536">
    <property type="term" value="F:iron-sulfur cluster binding"/>
    <property type="evidence" value="ECO:0007669"/>
    <property type="project" value="UniProtKB-KW"/>
</dbReference>
<accession>A0A7G9YFZ5</accession>
<dbReference type="GO" id="GO:0032259">
    <property type="term" value="P:methylation"/>
    <property type="evidence" value="ECO:0007669"/>
    <property type="project" value="UniProtKB-KW"/>
</dbReference>
<name>A0A7G9YFZ5_9EURY</name>
<keyword evidence="2" id="KW-0479">Metal-binding</keyword>
<dbReference type="NCBIfam" id="TIGR03278">
    <property type="entry name" value="methan_mark_10"/>
    <property type="match status" value="1"/>
</dbReference>
<dbReference type="EC" id="2.1.1.-" evidence="6"/>
<dbReference type="CDD" id="cd01335">
    <property type="entry name" value="Radical_SAM"/>
    <property type="match status" value="1"/>
</dbReference>
<dbReference type="InterPro" id="IPR013785">
    <property type="entry name" value="Aldolase_TIM"/>
</dbReference>
<keyword evidence="6" id="KW-0489">Methyltransferase</keyword>
<evidence type="ECO:0000256" key="4">
    <source>
        <dbReference type="ARBA" id="ARBA00023014"/>
    </source>
</evidence>
<evidence type="ECO:0000256" key="3">
    <source>
        <dbReference type="ARBA" id="ARBA00023004"/>
    </source>
</evidence>
<dbReference type="InterPro" id="IPR007197">
    <property type="entry name" value="rSAM"/>
</dbReference>
<keyword evidence="6" id="KW-0808">Transferase</keyword>
<keyword evidence="1" id="KW-0949">S-adenosyl-L-methionine</keyword>
<sequence>MEILADIGGRPGHDCMGFCRYCYFKGVGEIDPFGCKNCFPFQKGCEYCTNSVKEAYSGFKPFRLVISEVNRSMQFAKQEVDRITISGGGDLSCYPDLHELVDALSFYGVPINLGYTSGKGFDQPDEADYFIDRGVDEVSFTVFSTDPALRKKYMGDKTPEASLAMLRRFVECCTVYAAIVLVSGVNDGDELEKTLSDLEEMGVTGVLLMRFANATHQGLILGNAPIMDVPTHTVEEFLSIVRRAAYDHPFRVTGTPLEDPLIGSPFAIRNDVDALSQLPGIVKEATVLTSSVAKPRLSKVLQFKNDYVNVVDVNKDIGCLITIEDIRALDLSTVKETVFIPGRAFVHDTELKEVLSRDGVDRLVRRGPDRLTVDGEMSISMTKEEVIQFEISAFSEFIDHINAIGLPPEQPKT</sequence>
<dbReference type="GO" id="GO:0008168">
    <property type="term" value="F:methyltransferase activity"/>
    <property type="evidence" value="ECO:0007669"/>
    <property type="project" value="UniProtKB-KW"/>
</dbReference>
<dbReference type="SUPFAM" id="SSF102114">
    <property type="entry name" value="Radical SAM enzymes"/>
    <property type="match status" value="1"/>
</dbReference>
<protein>
    <submittedName>
        <fullName evidence="6">[Methyl-coenzyme M reductase subunit alpha]-arginine C-methyltransferase</fullName>
        <ecNumber evidence="6">2.1.1.-</ecNumber>
    </submittedName>
</protein>
<dbReference type="GO" id="GO:0046872">
    <property type="term" value="F:metal ion binding"/>
    <property type="evidence" value="ECO:0007669"/>
    <property type="project" value="UniProtKB-KW"/>
</dbReference>
<dbReference type="InterPro" id="IPR017672">
    <property type="entry name" value="MA_4551-like"/>
</dbReference>